<evidence type="ECO:0000259" key="1">
    <source>
        <dbReference type="SMART" id="SM00382"/>
    </source>
</evidence>
<dbReference type="PATRIC" id="fig|1638788.3.peg.5791"/>
<feature type="domain" description="AAA+ ATPase" evidence="1">
    <location>
        <begin position="34"/>
        <end position="310"/>
    </location>
</feature>
<evidence type="ECO:0000313" key="2">
    <source>
        <dbReference type="EMBL" id="AKV70559.1"/>
    </source>
</evidence>
<gene>
    <name evidence="2" type="ORF">VL20_5750</name>
</gene>
<dbReference type="Proteomes" id="UP000068167">
    <property type="component" value="Chromosome"/>
</dbReference>
<dbReference type="SUPFAM" id="SSF52540">
    <property type="entry name" value="P-loop containing nucleoside triphosphate hydrolases"/>
    <property type="match status" value="1"/>
</dbReference>
<keyword evidence="3" id="KW-1185">Reference proteome</keyword>
<sequence>MTRWFNIAGPCKDDIHYMLSPTVRLPDLEELIQQHSYFVLHAPRQTGKTTAMLSLAKQLTDRGNYAAVMVSVEVGSAFNHDPSAAELAILGAWYNTINIRLPKELQPPVKEWQQEEAGSRIKAFLSDWSKAINRPIVLFIDEIDSLQDQTLISVLRQLRDGFPNRPENFPSSVGLIGLRDVRDYKVASGGSDRLNTSSPFNIKVASLTMRNFNLAEVGELYQQHTAAAGQIFTPEAIETAYDLTQGQPWLVNALAKEIVEKMVKDRSIAITKKHILQAKEILIARQDTHLDSLAERLREPRIKAIIEPMLAGLELGNIPNDDIQFVMDLGLCKMHPYGGLTIANPIYREVLS</sequence>
<dbReference type="Gene3D" id="3.40.50.300">
    <property type="entry name" value="P-loop containing nucleotide triphosphate hydrolases"/>
    <property type="match status" value="1"/>
</dbReference>
<organism evidence="2 3">
    <name type="scientific">Microcystis panniformis FACHB-1757</name>
    <dbReference type="NCBI Taxonomy" id="1638788"/>
    <lineage>
        <taxon>Bacteria</taxon>
        <taxon>Bacillati</taxon>
        <taxon>Cyanobacteriota</taxon>
        <taxon>Cyanophyceae</taxon>
        <taxon>Oscillatoriophycideae</taxon>
        <taxon>Chroococcales</taxon>
        <taxon>Microcystaceae</taxon>
        <taxon>Microcystis</taxon>
    </lineage>
</organism>
<dbReference type="KEGG" id="mpk:VL20_5750"/>
<reference evidence="2 3" key="1">
    <citation type="journal article" date="2016" name="Stand. Genomic Sci.">
        <title>Complete genome sequence and genomic characterization of Microcystis panniformis FACHB 1757 by third-generation sequencing.</title>
        <authorList>
            <person name="Zhang J.Y."/>
            <person name="Guan R."/>
            <person name="Zhang H.J."/>
            <person name="Li H."/>
            <person name="Xiao P."/>
            <person name="Yu G.L."/>
            <person name="Du L."/>
            <person name="Cao D.M."/>
            <person name="Zhu B.C."/>
            <person name="Li R.H."/>
            <person name="Lu Z.H."/>
        </authorList>
    </citation>
    <scope>NUCLEOTIDE SEQUENCE [LARGE SCALE GENOMIC DNA]</scope>
    <source>
        <strain evidence="2 3">FACHB-1757</strain>
    </source>
</reference>
<evidence type="ECO:0000313" key="3">
    <source>
        <dbReference type="Proteomes" id="UP000068167"/>
    </source>
</evidence>
<dbReference type="AlphaFoldDB" id="A0A0K1S8W3"/>
<accession>A0A0K1S8W3</accession>
<dbReference type="Pfam" id="PF14516">
    <property type="entry name" value="AAA_35"/>
    <property type="match status" value="1"/>
</dbReference>
<dbReference type="InterPro" id="IPR003593">
    <property type="entry name" value="AAA+_ATPase"/>
</dbReference>
<dbReference type="SMART" id="SM00382">
    <property type="entry name" value="AAA"/>
    <property type="match status" value="1"/>
</dbReference>
<name>A0A0K1S8W3_9CHRO</name>
<protein>
    <recommendedName>
        <fullName evidence="1">AAA+ ATPase domain-containing protein</fullName>
    </recommendedName>
</protein>
<dbReference type="InterPro" id="IPR027417">
    <property type="entry name" value="P-loop_NTPase"/>
</dbReference>
<proteinExistence type="predicted"/>
<dbReference type="EMBL" id="CP011339">
    <property type="protein sequence ID" value="AKV70559.1"/>
    <property type="molecule type" value="Genomic_DNA"/>
</dbReference>